<organism evidence="6 7">
    <name type="scientific">Nitrosomonas halophila</name>
    <dbReference type="NCBI Taxonomy" id="44576"/>
    <lineage>
        <taxon>Bacteria</taxon>
        <taxon>Pseudomonadati</taxon>
        <taxon>Pseudomonadota</taxon>
        <taxon>Betaproteobacteria</taxon>
        <taxon>Nitrosomonadales</taxon>
        <taxon>Nitrosomonadaceae</taxon>
        <taxon>Nitrosomonas</taxon>
    </lineage>
</organism>
<dbReference type="STRING" id="44576.SAMN05421881_105212"/>
<name>A0A1H3LS35_9PROT</name>
<dbReference type="PANTHER" id="PTHR43284:SF1">
    <property type="entry name" value="ASPARAGINE SYNTHETASE"/>
    <property type="match status" value="1"/>
</dbReference>
<dbReference type="Proteomes" id="UP000198640">
    <property type="component" value="Unassembled WGS sequence"/>
</dbReference>
<reference evidence="6 7" key="1">
    <citation type="submission" date="2016-10" db="EMBL/GenBank/DDBJ databases">
        <authorList>
            <person name="de Groot N.N."/>
        </authorList>
    </citation>
    <scope>NUCLEOTIDE SEQUENCE [LARGE SCALE GENOMIC DNA]</scope>
    <source>
        <strain evidence="6 7">Nm1</strain>
    </source>
</reference>
<dbReference type="InterPro" id="IPR029055">
    <property type="entry name" value="Ntn_hydrolases_N"/>
</dbReference>
<feature type="domain" description="Asparagine synthetase" evidence="4">
    <location>
        <begin position="237"/>
        <end position="306"/>
    </location>
</feature>
<dbReference type="Gene3D" id="3.40.50.620">
    <property type="entry name" value="HUPs"/>
    <property type="match status" value="1"/>
</dbReference>
<dbReference type="OrthoDB" id="8766270at2"/>
<dbReference type="SUPFAM" id="SSF56235">
    <property type="entry name" value="N-terminal nucleophile aminohydrolases (Ntn hydrolases)"/>
    <property type="match status" value="1"/>
</dbReference>
<dbReference type="GO" id="GO:0006529">
    <property type="term" value="P:asparagine biosynthetic process"/>
    <property type="evidence" value="ECO:0007669"/>
    <property type="project" value="InterPro"/>
</dbReference>
<evidence type="ECO:0000256" key="3">
    <source>
        <dbReference type="ARBA" id="ARBA00048741"/>
    </source>
</evidence>
<gene>
    <name evidence="6" type="ORF">SAMN05421881_105212</name>
</gene>
<proteinExistence type="predicted"/>
<evidence type="ECO:0000313" key="6">
    <source>
        <dbReference type="EMBL" id="SDY67242.1"/>
    </source>
</evidence>
<keyword evidence="6" id="KW-0315">Glutamine amidotransferase</keyword>
<dbReference type="GO" id="GO:0016740">
    <property type="term" value="F:transferase activity"/>
    <property type="evidence" value="ECO:0007669"/>
    <property type="project" value="UniProtKB-KW"/>
</dbReference>
<evidence type="ECO:0000259" key="5">
    <source>
        <dbReference type="Pfam" id="PF13537"/>
    </source>
</evidence>
<dbReference type="GO" id="GO:0004066">
    <property type="term" value="F:asparagine synthase (glutamine-hydrolyzing) activity"/>
    <property type="evidence" value="ECO:0007669"/>
    <property type="project" value="UniProtKB-EC"/>
</dbReference>
<dbReference type="Gene3D" id="3.60.20.10">
    <property type="entry name" value="Glutamine Phosphoribosylpyrophosphate, subunit 1, domain 1"/>
    <property type="match status" value="1"/>
</dbReference>
<dbReference type="SUPFAM" id="SSF52402">
    <property type="entry name" value="Adenine nucleotide alpha hydrolases-like"/>
    <property type="match status" value="1"/>
</dbReference>
<evidence type="ECO:0000256" key="1">
    <source>
        <dbReference type="ARBA" id="ARBA00005187"/>
    </source>
</evidence>
<dbReference type="InterPro" id="IPR017932">
    <property type="entry name" value="GATase_2_dom"/>
</dbReference>
<dbReference type="InterPro" id="IPR051786">
    <property type="entry name" value="ASN_synthetase/amidase"/>
</dbReference>
<feature type="domain" description="Glutamine amidotransferase type-2" evidence="5">
    <location>
        <begin position="101"/>
        <end position="157"/>
    </location>
</feature>
<dbReference type="EC" id="6.3.5.4" evidence="2"/>
<accession>A0A1H3LS35</accession>
<comment type="pathway">
    <text evidence="1">Amino-acid biosynthesis; L-asparagine biosynthesis; L-asparagine from L-aspartate (L-Gln route): step 1/1.</text>
</comment>
<keyword evidence="6" id="KW-0808">Transferase</keyword>
<evidence type="ECO:0000259" key="4">
    <source>
        <dbReference type="Pfam" id="PF00733"/>
    </source>
</evidence>
<dbReference type="InterPro" id="IPR014729">
    <property type="entry name" value="Rossmann-like_a/b/a_fold"/>
</dbReference>
<protein>
    <recommendedName>
        <fullName evidence="2">asparagine synthase (glutamine-hydrolyzing)</fullName>
        <ecNumber evidence="2">6.3.5.4</ecNumber>
    </recommendedName>
</protein>
<dbReference type="EMBL" id="FNOY01000052">
    <property type="protein sequence ID" value="SDY67242.1"/>
    <property type="molecule type" value="Genomic_DNA"/>
</dbReference>
<comment type="catalytic activity">
    <reaction evidence="3">
        <text>L-aspartate + L-glutamine + ATP + H2O = L-asparagine + L-glutamate + AMP + diphosphate + H(+)</text>
        <dbReference type="Rhea" id="RHEA:12228"/>
        <dbReference type="ChEBI" id="CHEBI:15377"/>
        <dbReference type="ChEBI" id="CHEBI:15378"/>
        <dbReference type="ChEBI" id="CHEBI:29985"/>
        <dbReference type="ChEBI" id="CHEBI:29991"/>
        <dbReference type="ChEBI" id="CHEBI:30616"/>
        <dbReference type="ChEBI" id="CHEBI:33019"/>
        <dbReference type="ChEBI" id="CHEBI:58048"/>
        <dbReference type="ChEBI" id="CHEBI:58359"/>
        <dbReference type="ChEBI" id="CHEBI:456215"/>
        <dbReference type="EC" id="6.3.5.4"/>
    </reaction>
</comment>
<evidence type="ECO:0000256" key="2">
    <source>
        <dbReference type="ARBA" id="ARBA00012737"/>
    </source>
</evidence>
<dbReference type="Pfam" id="PF00733">
    <property type="entry name" value="Asn_synthase"/>
    <property type="match status" value="1"/>
</dbReference>
<dbReference type="RefSeq" id="WP_090415100.1">
    <property type="nucleotide sequence ID" value="NZ_FNOY01000052.1"/>
</dbReference>
<dbReference type="InterPro" id="IPR001962">
    <property type="entry name" value="Asn_synthase"/>
</dbReference>
<dbReference type="Pfam" id="PF13537">
    <property type="entry name" value="GATase_7"/>
    <property type="match status" value="1"/>
</dbReference>
<keyword evidence="7" id="KW-1185">Reference proteome</keyword>
<dbReference type="PANTHER" id="PTHR43284">
    <property type="entry name" value="ASPARAGINE SYNTHETASE (GLUTAMINE-HYDROLYZING)"/>
    <property type="match status" value="1"/>
</dbReference>
<sequence length="593" mass="67772">MTIFAGVFMRRPGQSIPTELINELRSSISRHPDDASNVLEYSDDRICLLKTDIGALGEPGEFYKTSITAFIAGDPILQNGNDAAPLPRKESLQMIANDLVTGKQDVLRLCRGIYCALAYDKTRQKLHLITDKLGVRPIYIWVLPDCIIFSTALRILEAISLFGKTVDPQGVAEIACFGYPLSDRSPYENIYTLHAGEIWSYGINEFERQRYWRWDSLPESTKFKAIPDEKLPERLYRIFMDAISIRLRKQKTVAAFLSGGLDSRAVVAALQASGVNVFTANFSTPGSQDYVFSQLAAKQIGVAHFSHLQFRPLVGGDPYGKAAVREWLNSAEFLNQDPQRPSVVWSGDGGSVGLGHVYLNTDIVQAACAHDFKKAVTSFMTYNQWGTSTKLFNSSFGSTFVTLINKGIQAEIESIQSADPSRIVYLFLLLNDQRRHMFNHFENMDLTRIEFEEPFYDSDFIEEIVRHPIDPFLYHNFYLEWLKCFPRNLGVLEVPWQAYPNHKPCLLPQPDGLSYQWDRKISSEQIKKRRHTALQKAKILLNESRFSKKYLNIGYMRLFMLLMRLGKVDRSYWVHAPSVLHRYWSRADSIKLK</sequence>
<evidence type="ECO:0000313" key="7">
    <source>
        <dbReference type="Proteomes" id="UP000198640"/>
    </source>
</evidence>
<dbReference type="AlphaFoldDB" id="A0A1H3LS35"/>